<dbReference type="RefSeq" id="WP_264850339.1">
    <property type="nucleotide sequence ID" value="NZ_BRXR01000001.1"/>
</dbReference>
<accession>A0ABQ5N788</accession>
<dbReference type="PANTHER" id="PTHR43485">
    <property type="entry name" value="HYDROGENASE-4 COMPONENT G"/>
    <property type="match status" value="1"/>
</dbReference>
<gene>
    <name evidence="4" type="ORF">bsdE14_24710</name>
</gene>
<evidence type="ECO:0000256" key="1">
    <source>
        <dbReference type="ARBA" id="ARBA00023002"/>
    </source>
</evidence>
<dbReference type="Proteomes" id="UP001208567">
    <property type="component" value="Unassembled WGS sequence"/>
</dbReference>
<dbReference type="InterPro" id="IPR001501">
    <property type="entry name" value="Ni-dep_hyd_lsu"/>
</dbReference>
<dbReference type="InterPro" id="IPR001135">
    <property type="entry name" value="NADH_Q_OxRdtase_suD"/>
</dbReference>
<evidence type="ECO:0000313" key="5">
    <source>
        <dbReference type="Proteomes" id="UP001208567"/>
    </source>
</evidence>
<feature type="domain" description="NADH-quinone oxidoreductase subunit D" evidence="3">
    <location>
        <begin position="286"/>
        <end position="358"/>
    </location>
</feature>
<name>A0ABQ5N788_9CLOT</name>
<dbReference type="SUPFAM" id="SSF56762">
    <property type="entry name" value="HydB/Nqo4-like"/>
    <property type="match status" value="1"/>
</dbReference>
<reference evidence="4 5" key="1">
    <citation type="journal article" date="2024" name="Int. J. Syst. Evol. Microbiol.">
        <title>Clostridium omnivorum sp. nov., isolated from anoxic soil under the treatment of reductive soil disinfestation.</title>
        <authorList>
            <person name="Ueki A."/>
            <person name="Tonouchi A."/>
            <person name="Kaku N."/>
            <person name="Honma S."/>
            <person name="Ueki K."/>
        </authorList>
    </citation>
    <scope>NUCLEOTIDE SEQUENCE [LARGE SCALE GENOMIC DNA]</scope>
    <source>
        <strain evidence="4 5">E14</strain>
    </source>
</reference>
<dbReference type="InterPro" id="IPR029014">
    <property type="entry name" value="NiFe-Hase_large"/>
</dbReference>
<evidence type="ECO:0000313" key="4">
    <source>
        <dbReference type="EMBL" id="GLC31061.1"/>
    </source>
</evidence>
<dbReference type="PANTHER" id="PTHR43485:SF1">
    <property type="entry name" value="FORMATE HYDROGENLYASE SUBUNIT 5-RELATED"/>
    <property type="match status" value="1"/>
</dbReference>
<feature type="domain" description="NADH-quinone oxidoreductase subunit D" evidence="3">
    <location>
        <begin position="119"/>
        <end position="281"/>
    </location>
</feature>
<dbReference type="InterPro" id="IPR014029">
    <property type="entry name" value="NADH_UbQ_OxRdtase_49kDa_CS"/>
</dbReference>
<keyword evidence="2" id="KW-1278">Translocase</keyword>
<comment type="similarity">
    <text evidence="2">Belongs to the complex I 49 kDa subunit family.</text>
</comment>
<comment type="caution">
    <text evidence="4">The sequence shown here is derived from an EMBL/GenBank/DDBJ whole genome shotgun (WGS) entry which is preliminary data.</text>
</comment>
<dbReference type="Pfam" id="PF00346">
    <property type="entry name" value="Complex1_49kDa"/>
    <property type="match status" value="2"/>
</dbReference>
<organism evidence="4 5">
    <name type="scientific">Clostridium omnivorum</name>
    <dbReference type="NCBI Taxonomy" id="1604902"/>
    <lineage>
        <taxon>Bacteria</taxon>
        <taxon>Bacillati</taxon>
        <taxon>Bacillota</taxon>
        <taxon>Clostridia</taxon>
        <taxon>Eubacteriales</taxon>
        <taxon>Clostridiaceae</taxon>
        <taxon>Clostridium</taxon>
    </lineage>
</organism>
<keyword evidence="2" id="KW-0520">NAD</keyword>
<dbReference type="EMBL" id="BRXR01000001">
    <property type="protein sequence ID" value="GLC31061.1"/>
    <property type="molecule type" value="Genomic_DNA"/>
</dbReference>
<dbReference type="InterPro" id="IPR052197">
    <property type="entry name" value="ComplexI_49kDa-like"/>
</dbReference>
<dbReference type="Pfam" id="PF00374">
    <property type="entry name" value="NiFeSe_Hases"/>
    <property type="match status" value="1"/>
</dbReference>
<dbReference type="Gene3D" id="1.10.645.10">
    <property type="entry name" value="Cytochrome-c3 Hydrogenase, chain B"/>
    <property type="match status" value="1"/>
</dbReference>
<protein>
    <submittedName>
        <fullName evidence="4">NADH dehydrogenase</fullName>
    </submittedName>
</protein>
<evidence type="ECO:0000259" key="3">
    <source>
        <dbReference type="Pfam" id="PF00346"/>
    </source>
</evidence>
<evidence type="ECO:0000256" key="2">
    <source>
        <dbReference type="RuleBase" id="RU003685"/>
    </source>
</evidence>
<dbReference type="InterPro" id="IPR018194">
    <property type="entry name" value="Ni-dep_hyd_lsu_Ni_BS"/>
</dbReference>
<dbReference type="PROSITE" id="PS00507">
    <property type="entry name" value="NI_HGENASE_L_1"/>
    <property type="match status" value="1"/>
</dbReference>
<keyword evidence="5" id="KW-1185">Reference proteome</keyword>
<keyword evidence="1" id="KW-0560">Oxidoreductase</keyword>
<keyword evidence="2" id="KW-0813">Transport</keyword>
<dbReference type="PROSITE" id="PS00535">
    <property type="entry name" value="COMPLEX1_49K"/>
    <property type="match status" value="1"/>
</dbReference>
<proteinExistence type="inferred from homology"/>
<sequence length="358" mass="40579">MAKTVIPFGPQHPVFPEPLQLKLVMDDDKVIEALPALGYVHRGLEKIAELKDFNQSVYIVERVCGICSFMHSMAYVRGIEDIMNIQIPERAEYLRVIWAEIGRLQSHFLWLGLLADAFGFESLFMETWRYREKILDLMEMTTGNRVIISANKVGGVTKDMTEEHIKIISSTIDELDKEMHDVEKVFFDNYTVKKRLVGVGTLTYQEAKDISVVGPMARASGIHMDLRTTGYSAYKYLNFEPVVEKDGDSYARCIVRIRDIYQSFDLIRQCIAKIPSGEIAVPVKGNPNGEAISRIEQPRGEAIYYIKGNGTKNLQRLKIRTPTFQNIPALLKMLPGSNLQDVPILALTIDPCISCTER</sequence>